<evidence type="ECO:0000313" key="2">
    <source>
        <dbReference type="Proteomes" id="UP000663505"/>
    </source>
</evidence>
<gene>
    <name evidence="1" type="ORF">JZ786_11430</name>
</gene>
<dbReference type="EMBL" id="CP071182">
    <property type="protein sequence ID" value="QSO49455.1"/>
    <property type="molecule type" value="Genomic_DNA"/>
</dbReference>
<reference evidence="1 2" key="1">
    <citation type="submission" date="2021-02" db="EMBL/GenBank/DDBJ databases">
        <title>Alicyclobacillus curvatus sp. nov. and Alicyclobacillus mengziensis sp. nov., two acidophilic bacteria isolated from acid mine drainage.</title>
        <authorList>
            <person name="Huang Y."/>
        </authorList>
    </citation>
    <scope>NUCLEOTIDE SEQUENCE [LARGE SCALE GENOMIC DNA]</scope>
    <source>
        <strain evidence="1 2">S30H14</strain>
    </source>
</reference>
<sequence>MRTIRLVYRVIRLFLTIYGAWNALAKSRSFAVVMALIRILRRRRVRSVKRAAALTFVDGSEPAIYRREGWRRITLQKSRRQS</sequence>
<organism evidence="1 2">
    <name type="scientific">Alicyclobacillus mengziensis</name>
    <dbReference type="NCBI Taxonomy" id="2931921"/>
    <lineage>
        <taxon>Bacteria</taxon>
        <taxon>Bacillati</taxon>
        <taxon>Bacillota</taxon>
        <taxon>Bacilli</taxon>
        <taxon>Bacillales</taxon>
        <taxon>Alicyclobacillaceae</taxon>
        <taxon>Alicyclobacillus</taxon>
    </lineage>
</organism>
<proteinExistence type="predicted"/>
<dbReference type="AlphaFoldDB" id="A0A9X7W336"/>
<dbReference type="KEGG" id="afx:JZ786_11430"/>
<dbReference type="RefSeq" id="WP_206658766.1">
    <property type="nucleotide sequence ID" value="NZ_CP071182.1"/>
</dbReference>
<evidence type="ECO:0000313" key="1">
    <source>
        <dbReference type="EMBL" id="QSO49455.1"/>
    </source>
</evidence>
<protein>
    <submittedName>
        <fullName evidence="1">Uncharacterized protein</fullName>
    </submittedName>
</protein>
<keyword evidence="2" id="KW-1185">Reference proteome</keyword>
<name>A0A9X7W336_9BACL</name>
<accession>A0A9X7W336</accession>
<dbReference type="Proteomes" id="UP000663505">
    <property type="component" value="Chromosome"/>
</dbReference>